<dbReference type="PANTHER" id="PTHR47141:SF1">
    <property type="entry name" value="CYSTATIN-F"/>
    <property type="match status" value="1"/>
</dbReference>
<accession>A0AAV2JLE0</accession>
<dbReference type="GO" id="GO:0005615">
    <property type="term" value="C:extracellular space"/>
    <property type="evidence" value="ECO:0007669"/>
    <property type="project" value="TreeGrafter"/>
</dbReference>
<feature type="signal peptide" evidence="3">
    <location>
        <begin position="1"/>
        <end position="19"/>
    </location>
</feature>
<dbReference type="Pfam" id="PF00031">
    <property type="entry name" value="Cystatin"/>
    <property type="match status" value="1"/>
</dbReference>
<name>A0AAV2JLE0_KNICA</name>
<dbReference type="GO" id="GO:0006955">
    <property type="term" value="P:immune response"/>
    <property type="evidence" value="ECO:0007669"/>
    <property type="project" value="InterPro"/>
</dbReference>
<dbReference type="InterPro" id="IPR042886">
    <property type="entry name" value="Cystatin-F"/>
</dbReference>
<comment type="similarity">
    <text evidence="1">Belongs to the cystatin family.</text>
</comment>
<dbReference type="GO" id="GO:1903979">
    <property type="term" value="P:negative regulation of microglial cell activation"/>
    <property type="evidence" value="ECO:0007669"/>
    <property type="project" value="TreeGrafter"/>
</dbReference>
<dbReference type="GO" id="GO:0031643">
    <property type="term" value="P:positive regulation of myelination"/>
    <property type="evidence" value="ECO:0007669"/>
    <property type="project" value="TreeGrafter"/>
</dbReference>
<proteinExistence type="inferred from homology"/>
<dbReference type="GO" id="GO:0005783">
    <property type="term" value="C:endoplasmic reticulum"/>
    <property type="evidence" value="ECO:0007669"/>
    <property type="project" value="TreeGrafter"/>
</dbReference>
<evidence type="ECO:0000256" key="1">
    <source>
        <dbReference type="ARBA" id="ARBA00009403"/>
    </source>
</evidence>
<dbReference type="CDD" id="cd00042">
    <property type="entry name" value="CY"/>
    <property type="match status" value="1"/>
</dbReference>
<keyword evidence="2" id="KW-1015">Disulfide bond</keyword>
<dbReference type="InterPro" id="IPR000010">
    <property type="entry name" value="Cystatin_dom"/>
</dbReference>
<dbReference type="GO" id="GO:0004869">
    <property type="term" value="F:cysteine-type endopeptidase inhibitor activity"/>
    <property type="evidence" value="ECO:0007669"/>
    <property type="project" value="InterPro"/>
</dbReference>
<keyword evidence="3" id="KW-0732">Signal</keyword>
<keyword evidence="6" id="KW-1185">Reference proteome</keyword>
<reference evidence="5 6" key="1">
    <citation type="submission" date="2024-04" db="EMBL/GenBank/DDBJ databases">
        <authorList>
            <person name="Waldvogel A.-M."/>
            <person name="Schoenle A."/>
        </authorList>
    </citation>
    <scope>NUCLEOTIDE SEQUENCE [LARGE SCALE GENOMIC DNA]</scope>
</reference>
<evidence type="ECO:0000256" key="2">
    <source>
        <dbReference type="ARBA" id="ARBA00023157"/>
    </source>
</evidence>
<feature type="domain" description="Cystatin" evidence="4">
    <location>
        <begin position="21"/>
        <end position="132"/>
    </location>
</feature>
<organism evidence="5 6">
    <name type="scientific">Knipowitschia caucasica</name>
    <name type="common">Caucasian dwarf goby</name>
    <name type="synonym">Pomatoschistus caucasicus</name>
    <dbReference type="NCBI Taxonomy" id="637954"/>
    <lineage>
        <taxon>Eukaryota</taxon>
        <taxon>Metazoa</taxon>
        <taxon>Chordata</taxon>
        <taxon>Craniata</taxon>
        <taxon>Vertebrata</taxon>
        <taxon>Euteleostomi</taxon>
        <taxon>Actinopterygii</taxon>
        <taxon>Neopterygii</taxon>
        <taxon>Teleostei</taxon>
        <taxon>Neoteleostei</taxon>
        <taxon>Acanthomorphata</taxon>
        <taxon>Gobiaria</taxon>
        <taxon>Gobiiformes</taxon>
        <taxon>Gobioidei</taxon>
        <taxon>Gobiidae</taxon>
        <taxon>Gobiinae</taxon>
        <taxon>Knipowitschia</taxon>
    </lineage>
</organism>
<dbReference type="InterPro" id="IPR046350">
    <property type="entry name" value="Cystatin_sf"/>
</dbReference>
<dbReference type="SMART" id="SM00043">
    <property type="entry name" value="CY"/>
    <property type="match status" value="1"/>
</dbReference>
<dbReference type="Proteomes" id="UP001497482">
    <property type="component" value="Chromosome 13"/>
</dbReference>
<dbReference type="EMBL" id="OZ035835">
    <property type="protein sequence ID" value="CAL1578476.1"/>
    <property type="molecule type" value="Genomic_DNA"/>
</dbReference>
<evidence type="ECO:0000313" key="5">
    <source>
        <dbReference type="EMBL" id="CAL1578476.1"/>
    </source>
</evidence>
<dbReference type="SUPFAM" id="SSF54403">
    <property type="entry name" value="Cystatin/monellin"/>
    <property type="match status" value="1"/>
</dbReference>
<dbReference type="FunFam" id="3.10.450.10:FF:000004">
    <property type="entry name" value="Cystatin C"/>
    <property type="match status" value="1"/>
</dbReference>
<feature type="chain" id="PRO_5043999326" description="Cystatin domain-containing protein" evidence="3">
    <location>
        <begin position="20"/>
        <end position="142"/>
    </location>
</feature>
<evidence type="ECO:0000256" key="3">
    <source>
        <dbReference type="SAM" id="SignalP"/>
    </source>
</evidence>
<dbReference type="PANTHER" id="PTHR47141">
    <property type="entry name" value="CYSTATIN-F"/>
    <property type="match status" value="1"/>
</dbReference>
<gene>
    <name evidence="5" type="ORF">KC01_LOCUS9610</name>
</gene>
<dbReference type="Gene3D" id="3.10.450.10">
    <property type="match status" value="1"/>
</dbReference>
<dbReference type="AlphaFoldDB" id="A0AAV2JLE0"/>
<dbReference type="GO" id="GO:0005770">
    <property type="term" value="C:late endosome"/>
    <property type="evidence" value="ECO:0007669"/>
    <property type="project" value="TreeGrafter"/>
</dbReference>
<sequence length="142" mass="16156">MAPLLMLSVFLGLLVQIHGSRVPGAPCDVSADDRRVQQVALSAAISFNNQSNDSFLFKPKRITRAQRQVVRGLLFSLDLVLCRSVCRKQEEKHLKECDEQPAGKLHQEVQCHVEQWEEPWSHRSVTQRFCCLGQSEGRVCLR</sequence>
<evidence type="ECO:0000259" key="4">
    <source>
        <dbReference type="SMART" id="SM00043"/>
    </source>
</evidence>
<dbReference type="GO" id="GO:0005794">
    <property type="term" value="C:Golgi apparatus"/>
    <property type="evidence" value="ECO:0007669"/>
    <property type="project" value="TreeGrafter"/>
</dbReference>
<dbReference type="GO" id="GO:0005764">
    <property type="term" value="C:lysosome"/>
    <property type="evidence" value="ECO:0007669"/>
    <property type="project" value="TreeGrafter"/>
</dbReference>
<evidence type="ECO:0000313" key="6">
    <source>
        <dbReference type="Proteomes" id="UP001497482"/>
    </source>
</evidence>
<protein>
    <recommendedName>
        <fullName evidence="4">Cystatin domain-containing protein</fullName>
    </recommendedName>
</protein>